<dbReference type="EMBL" id="CP014989">
    <property type="protein sequence ID" value="ANS78246.1"/>
    <property type="molecule type" value="Genomic_DNA"/>
</dbReference>
<dbReference type="PATRIC" id="fig|1758689.4.peg.881"/>
<dbReference type="STRING" id="1758689.SGUI_0850"/>
<evidence type="ECO:0000256" key="1">
    <source>
        <dbReference type="SAM" id="Phobius"/>
    </source>
</evidence>
<feature type="transmembrane region" description="Helical" evidence="1">
    <location>
        <begin position="116"/>
        <end position="138"/>
    </location>
</feature>
<keyword evidence="1" id="KW-0472">Membrane</keyword>
<evidence type="ECO:0000313" key="2">
    <source>
        <dbReference type="EMBL" id="ANS78246.1"/>
    </source>
</evidence>
<feature type="transmembrane region" description="Helical" evidence="1">
    <location>
        <begin position="163"/>
        <end position="189"/>
    </location>
</feature>
<feature type="transmembrane region" description="Helical" evidence="1">
    <location>
        <begin position="209"/>
        <end position="231"/>
    </location>
</feature>
<accession>A0A1B1NA00</accession>
<dbReference type="KEGG" id="serj:SGUI_0850"/>
<dbReference type="Proteomes" id="UP000092482">
    <property type="component" value="Chromosome"/>
</dbReference>
<keyword evidence="3" id="KW-1185">Reference proteome</keyword>
<feature type="transmembrane region" description="Helical" evidence="1">
    <location>
        <begin position="236"/>
        <end position="256"/>
    </location>
</feature>
<feature type="transmembrane region" description="Helical" evidence="1">
    <location>
        <begin position="303"/>
        <end position="322"/>
    </location>
</feature>
<dbReference type="RefSeq" id="WP_066636740.1">
    <property type="nucleotide sequence ID" value="NZ_CP014989.1"/>
</dbReference>
<evidence type="ECO:0000313" key="3">
    <source>
        <dbReference type="Proteomes" id="UP000092482"/>
    </source>
</evidence>
<dbReference type="AlphaFoldDB" id="A0A1B1NA00"/>
<name>A0A1B1NA00_9MICO</name>
<keyword evidence="1" id="KW-1133">Transmembrane helix</keyword>
<feature type="transmembrane region" description="Helical" evidence="1">
    <location>
        <begin position="12"/>
        <end position="35"/>
    </location>
</feature>
<reference evidence="2 3" key="1">
    <citation type="submission" date="2016-03" db="EMBL/GenBank/DDBJ databases">
        <title>Shallow-sea hydrothermal system.</title>
        <authorList>
            <person name="Tang K."/>
        </authorList>
    </citation>
    <scope>NUCLEOTIDE SEQUENCE [LARGE SCALE GENOMIC DNA]</scope>
    <source>
        <strain evidence="2 3">JLT9</strain>
    </source>
</reference>
<organism evidence="2 3">
    <name type="scientific">Serinicoccus hydrothermalis</name>
    <dbReference type="NCBI Taxonomy" id="1758689"/>
    <lineage>
        <taxon>Bacteria</taxon>
        <taxon>Bacillati</taxon>
        <taxon>Actinomycetota</taxon>
        <taxon>Actinomycetes</taxon>
        <taxon>Micrococcales</taxon>
        <taxon>Ornithinimicrobiaceae</taxon>
        <taxon>Serinicoccus</taxon>
    </lineage>
</organism>
<gene>
    <name evidence="2" type="ORF">SGUI_0850</name>
</gene>
<sequence length="327" mass="34781">MRLTTVELRRLLWRRIPALAVLAALVISLVALIGVHGQARQIAQAKAGADASLQAAIEDWEENGETYLQECIQEQEEERRLSGDAGIDFGCDDIRPPTAEEWYGELPPVGEQYTQLLGIAVYPLLLLALAVGSTGVAAEFSHRTMGSFLTFVPRRVPVFTSKVVAAALISIPVVGVCLVALVLGVPAVYRLTGNDPSILADGILPSFWMSLRILGLGLAAGALGAGAAFLLRHSGLVIGLLVGYLMVVEGVLGNLLPGIARFSIGRNVGAVVQDGTEWVTYVDCEDANGCREVVHQLSLEHGVVTLSVIVALVLALGLIRFVRSDVD</sequence>
<dbReference type="OrthoDB" id="3819831at2"/>
<keyword evidence="1" id="KW-0812">Transmembrane</keyword>
<protein>
    <recommendedName>
        <fullName evidence="4">Integral membrane protein</fullName>
    </recommendedName>
</protein>
<evidence type="ECO:0008006" key="4">
    <source>
        <dbReference type="Google" id="ProtNLM"/>
    </source>
</evidence>
<proteinExistence type="predicted"/>